<dbReference type="EMBL" id="VDFQ02000002">
    <property type="protein sequence ID" value="KAA1423617.1"/>
    <property type="molecule type" value="Genomic_DNA"/>
</dbReference>
<evidence type="ECO:0000256" key="12">
    <source>
        <dbReference type="ARBA" id="ARBA00034617"/>
    </source>
</evidence>
<feature type="domain" description="Helicase ATP-binding" evidence="17">
    <location>
        <begin position="315"/>
        <end position="488"/>
    </location>
</feature>
<dbReference type="NCBIfam" id="TIGR00643">
    <property type="entry name" value="recG"/>
    <property type="match status" value="1"/>
</dbReference>
<keyword evidence="10 15" id="KW-0234">DNA repair</keyword>
<reference evidence="19 20" key="1">
    <citation type="submission" date="2019-09" db="EMBL/GenBank/DDBJ databases">
        <title>Mumia zhuanghuii sp. nov. isolated from the intestinal contents of plateau pika (Ochotona curzoniae) in the Qinghai-Tibet plateau of China.</title>
        <authorList>
            <person name="Tian Z."/>
        </authorList>
    </citation>
    <scope>NUCLEOTIDE SEQUENCE [LARGE SCALE GENOMIC DNA]</scope>
    <source>
        <strain evidence="20">350</strain>
    </source>
</reference>
<dbReference type="Pfam" id="PF17191">
    <property type="entry name" value="RecG_wedge"/>
    <property type="match status" value="1"/>
</dbReference>
<evidence type="ECO:0000256" key="9">
    <source>
        <dbReference type="ARBA" id="ARBA00023172"/>
    </source>
</evidence>
<organism evidence="19 20">
    <name type="scientific">Mumia zhuanghuii</name>
    <dbReference type="NCBI Taxonomy" id="2585211"/>
    <lineage>
        <taxon>Bacteria</taxon>
        <taxon>Bacillati</taxon>
        <taxon>Actinomycetota</taxon>
        <taxon>Actinomycetes</taxon>
        <taxon>Propionibacteriales</taxon>
        <taxon>Nocardioidaceae</taxon>
        <taxon>Mumia</taxon>
    </lineage>
</organism>
<evidence type="ECO:0000256" key="14">
    <source>
        <dbReference type="ARBA" id="ARBA00048988"/>
    </source>
</evidence>
<keyword evidence="6 15" id="KW-0347">Helicase</keyword>
<dbReference type="InterPro" id="IPR012340">
    <property type="entry name" value="NA-bd_OB-fold"/>
</dbReference>
<name>A0A5Q6S093_9ACTN</name>
<dbReference type="PROSITE" id="PS51192">
    <property type="entry name" value="HELICASE_ATP_BIND_1"/>
    <property type="match status" value="1"/>
</dbReference>
<evidence type="ECO:0000313" key="20">
    <source>
        <dbReference type="Proteomes" id="UP000307768"/>
    </source>
</evidence>
<evidence type="ECO:0000256" key="4">
    <source>
        <dbReference type="ARBA" id="ARBA00022763"/>
    </source>
</evidence>
<feature type="domain" description="Helicase C-terminal" evidence="18">
    <location>
        <begin position="525"/>
        <end position="694"/>
    </location>
</feature>
<dbReference type="InterPro" id="IPR027417">
    <property type="entry name" value="P-loop_NTPase"/>
</dbReference>
<dbReference type="InterPro" id="IPR033454">
    <property type="entry name" value="RecG_wedge"/>
</dbReference>
<evidence type="ECO:0000256" key="3">
    <source>
        <dbReference type="ARBA" id="ARBA00022741"/>
    </source>
</evidence>
<dbReference type="Gene3D" id="3.40.50.300">
    <property type="entry name" value="P-loop containing nucleotide triphosphate hydrolases"/>
    <property type="match status" value="2"/>
</dbReference>
<keyword evidence="3 15" id="KW-0547">Nucleotide-binding</keyword>
<dbReference type="SMART" id="SM00490">
    <property type="entry name" value="HELICc"/>
    <property type="match status" value="1"/>
</dbReference>
<feature type="region of interest" description="Disordered" evidence="16">
    <location>
        <begin position="1"/>
        <end position="29"/>
    </location>
</feature>
<dbReference type="GO" id="GO:0043138">
    <property type="term" value="F:3'-5' DNA helicase activity"/>
    <property type="evidence" value="ECO:0007669"/>
    <property type="project" value="UniProtKB-EC"/>
</dbReference>
<dbReference type="SUPFAM" id="SSF52540">
    <property type="entry name" value="P-loop containing nucleoside triphosphate hydrolases"/>
    <property type="match status" value="2"/>
</dbReference>
<evidence type="ECO:0000256" key="10">
    <source>
        <dbReference type="ARBA" id="ARBA00023204"/>
    </source>
</evidence>
<dbReference type="EC" id="5.6.2.4" evidence="13 15"/>
<dbReference type="NCBIfam" id="NF008168">
    <property type="entry name" value="PRK10917.2-2"/>
    <property type="match status" value="1"/>
</dbReference>
<dbReference type="Pfam" id="PF00271">
    <property type="entry name" value="Helicase_C"/>
    <property type="match status" value="1"/>
</dbReference>
<gene>
    <name evidence="19" type="primary">recG</name>
    <name evidence="19" type="ORF">FE697_008485</name>
</gene>
<dbReference type="SMART" id="SM00487">
    <property type="entry name" value="DEXDc"/>
    <property type="match status" value="1"/>
</dbReference>
<evidence type="ECO:0000256" key="6">
    <source>
        <dbReference type="ARBA" id="ARBA00022806"/>
    </source>
</evidence>
<sequence length="762" mass="82370">MSSWSCTTGVRSDTPSWWRSSSGRVTSVGVSPQTKLSSVVGAKTANAFDRSFGIVTVEDLLRHYPRRYAERGSLTDLSALRLDEHVTVLARVVHAKDYPFRPKGGGRPGGKNVRTEVVVTDGTGELVLTFFRQPWIAQRLKPGTLGMFAGKVNSFRGRKQLLHPEVRPAADEEEARGQAEEYAGSIVPIYPATQAVSSWTVEKTVAFALDSLDEIADPLPEPVRRRRGLVDLRTAYEQIHRPREAEDHWRARHRLKYEEAFVLQTTLAVRRHAVVSAGATPRPHVDDGLRDRFEAQLPFSLTAGQHGVITQIEADLARNQPMQRLLQGEVGSGKTVVALLAMLQVVDTGGQAVLLAPTEVLAQQHYRSMVAMLGPLAQAGMLGSAETATRVRLLTGSMGQKARREALLDAASGEAGILVGTHALLEDRVQLAELGLVVVDEQHRFGVEQRAALTAKGADAPHLLVMTATPIPRTVAMTVFGDLDTSTLTELPRGRQPIQSTVVPAAEKPAWVDRTWERLREEVGKGRQAYVVCPRIGDDDGDRGEDGVQLEPDEDGSSRPLTSVLALHELLRDGPLDGLRTAVLHGRMPPEEKDAVMRAFTAGDVDVLVATTVIEVGVDVPNATAMVIMDADRFGVSQLHQLRGRVGRGAHAGLCLLVTGAAADTLARERLDAVAATADGFALSRLDIELRREGDVLGARQSGVRSSLRLLSVVRDEQVIADARGDAGETVADDPVLDGVPALAAAVRALEDSTQADYLEKT</sequence>
<proteinExistence type="inferred from homology"/>
<dbReference type="InterPro" id="IPR001650">
    <property type="entry name" value="Helicase_C-like"/>
</dbReference>
<keyword evidence="11" id="KW-0413">Isomerase</keyword>
<evidence type="ECO:0000256" key="13">
    <source>
        <dbReference type="ARBA" id="ARBA00034808"/>
    </source>
</evidence>
<protein>
    <recommendedName>
        <fullName evidence="2 15">ATP-dependent DNA helicase RecG</fullName>
        <ecNumber evidence="13 15">5.6.2.4</ecNumber>
    </recommendedName>
</protein>
<feature type="region of interest" description="Disordered" evidence="16">
    <location>
        <begin position="534"/>
        <end position="559"/>
    </location>
</feature>
<feature type="compositionally biased region" description="Polar residues" evidence="16">
    <location>
        <begin position="1"/>
        <end position="15"/>
    </location>
</feature>
<evidence type="ECO:0000256" key="15">
    <source>
        <dbReference type="RuleBase" id="RU363016"/>
    </source>
</evidence>
<dbReference type="InterPro" id="IPR047112">
    <property type="entry name" value="RecG/Mfd"/>
</dbReference>
<keyword evidence="4 15" id="KW-0227">DNA damage</keyword>
<dbReference type="InterPro" id="IPR014001">
    <property type="entry name" value="Helicase_ATP-bd"/>
</dbReference>
<comment type="similarity">
    <text evidence="1 15">Belongs to the helicase family. RecG subfamily.</text>
</comment>
<dbReference type="Pfam" id="PF00270">
    <property type="entry name" value="DEAD"/>
    <property type="match status" value="1"/>
</dbReference>
<dbReference type="Proteomes" id="UP000307768">
    <property type="component" value="Unassembled WGS sequence"/>
</dbReference>
<dbReference type="PANTHER" id="PTHR47964">
    <property type="entry name" value="ATP-DEPENDENT DNA HELICASE HOMOLOG RECG, CHLOROPLASTIC"/>
    <property type="match status" value="1"/>
</dbReference>
<dbReference type="InterPro" id="IPR011545">
    <property type="entry name" value="DEAD/DEAH_box_helicase_dom"/>
</dbReference>
<evidence type="ECO:0000256" key="8">
    <source>
        <dbReference type="ARBA" id="ARBA00023125"/>
    </source>
</evidence>
<keyword evidence="5 15" id="KW-0378">Hydrolase</keyword>
<dbReference type="PANTHER" id="PTHR47964:SF1">
    <property type="entry name" value="ATP-DEPENDENT DNA HELICASE HOMOLOG RECG, CHLOROPLASTIC"/>
    <property type="match status" value="1"/>
</dbReference>
<evidence type="ECO:0000259" key="17">
    <source>
        <dbReference type="PROSITE" id="PS51192"/>
    </source>
</evidence>
<comment type="catalytic activity">
    <reaction evidence="14 15">
        <text>ATP + H2O = ADP + phosphate + H(+)</text>
        <dbReference type="Rhea" id="RHEA:13065"/>
        <dbReference type="ChEBI" id="CHEBI:15377"/>
        <dbReference type="ChEBI" id="CHEBI:15378"/>
        <dbReference type="ChEBI" id="CHEBI:30616"/>
        <dbReference type="ChEBI" id="CHEBI:43474"/>
        <dbReference type="ChEBI" id="CHEBI:456216"/>
        <dbReference type="EC" id="5.6.2.4"/>
    </reaction>
</comment>
<dbReference type="NCBIfam" id="NF008167">
    <property type="entry name" value="PRK10917.2-1"/>
    <property type="match status" value="1"/>
</dbReference>
<dbReference type="OrthoDB" id="9804325at2"/>
<evidence type="ECO:0000259" key="18">
    <source>
        <dbReference type="PROSITE" id="PS51194"/>
    </source>
</evidence>
<dbReference type="CDD" id="cd04488">
    <property type="entry name" value="RecG_wedge_OBF"/>
    <property type="match status" value="1"/>
</dbReference>
<dbReference type="GO" id="GO:0016887">
    <property type="term" value="F:ATP hydrolysis activity"/>
    <property type="evidence" value="ECO:0007669"/>
    <property type="project" value="RHEA"/>
</dbReference>
<dbReference type="PROSITE" id="PS51194">
    <property type="entry name" value="HELICASE_CTER"/>
    <property type="match status" value="1"/>
</dbReference>
<dbReference type="CDD" id="cd17992">
    <property type="entry name" value="DEXHc_RecG"/>
    <property type="match status" value="1"/>
</dbReference>
<keyword evidence="7 15" id="KW-0067">ATP-binding</keyword>
<dbReference type="GO" id="GO:0005524">
    <property type="term" value="F:ATP binding"/>
    <property type="evidence" value="ECO:0007669"/>
    <property type="project" value="UniProtKB-KW"/>
</dbReference>
<dbReference type="SUPFAM" id="SSF50249">
    <property type="entry name" value="Nucleic acid-binding proteins"/>
    <property type="match status" value="1"/>
</dbReference>
<evidence type="ECO:0000256" key="11">
    <source>
        <dbReference type="ARBA" id="ARBA00023235"/>
    </source>
</evidence>
<accession>A0A5Q6S093</accession>
<dbReference type="Pfam" id="PF19833">
    <property type="entry name" value="RecG_dom3_C"/>
    <property type="match status" value="1"/>
</dbReference>
<evidence type="ECO:0000256" key="1">
    <source>
        <dbReference type="ARBA" id="ARBA00007504"/>
    </source>
</evidence>
<dbReference type="InterPro" id="IPR045562">
    <property type="entry name" value="RecG_dom3_C"/>
</dbReference>
<keyword evidence="9 15" id="KW-0233">DNA recombination</keyword>
<dbReference type="Gene3D" id="2.40.50.140">
    <property type="entry name" value="Nucleic acid-binding proteins"/>
    <property type="match status" value="1"/>
</dbReference>
<evidence type="ECO:0000313" key="19">
    <source>
        <dbReference type="EMBL" id="KAA1423617.1"/>
    </source>
</evidence>
<feature type="compositionally biased region" description="Low complexity" evidence="16">
    <location>
        <begin position="16"/>
        <end position="29"/>
    </location>
</feature>
<evidence type="ECO:0000256" key="16">
    <source>
        <dbReference type="SAM" id="MobiDB-lite"/>
    </source>
</evidence>
<dbReference type="GO" id="GO:0006281">
    <property type="term" value="P:DNA repair"/>
    <property type="evidence" value="ECO:0007669"/>
    <property type="project" value="UniProtKB-UniRule"/>
</dbReference>
<dbReference type="InterPro" id="IPR004609">
    <property type="entry name" value="ATP-dep_DNA_helicase_RecG"/>
</dbReference>
<evidence type="ECO:0000256" key="2">
    <source>
        <dbReference type="ARBA" id="ARBA00017846"/>
    </source>
</evidence>
<comment type="catalytic activity">
    <reaction evidence="12 15">
        <text>Couples ATP hydrolysis with the unwinding of duplex DNA by translocating in the 3'-5' direction.</text>
        <dbReference type="EC" id="5.6.2.4"/>
    </reaction>
</comment>
<keyword evidence="8" id="KW-0238">DNA-binding</keyword>
<dbReference type="GO" id="GO:0003677">
    <property type="term" value="F:DNA binding"/>
    <property type="evidence" value="ECO:0007669"/>
    <property type="project" value="UniProtKB-KW"/>
</dbReference>
<evidence type="ECO:0000256" key="5">
    <source>
        <dbReference type="ARBA" id="ARBA00022801"/>
    </source>
</evidence>
<evidence type="ECO:0000256" key="7">
    <source>
        <dbReference type="ARBA" id="ARBA00022840"/>
    </source>
</evidence>
<dbReference type="AlphaFoldDB" id="A0A5Q6S093"/>
<comment type="function">
    <text evidence="15">Plays a critical role in recombination and DNA repair. Helps process Holliday junction intermediates to mature products by catalyzing branch migration. Has replication fork regression activity, unwinds stalled or blocked replication forks to make a HJ that can be resolved. Has a DNA unwinding activity characteristic of a DNA helicase with 3'-5' polarity.</text>
</comment>
<dbReference type="GO" id="GO:0006310">
    <property type="term" value="P:DNA recombination"/>
    <property type="evidence" value="ECO:0007669"/>
    <property type="project" value="UniProtKB-UniRule"/>
</dbReference>
<comment type="caution">
    <text evidence="19">The sequence shown here is derived from an EMBL/GenBank/DDBJ whole genome shotgun (WGS) entry which is preliminary data.</text>
</comment>